<dbReference type="Proteomes" id="UP000317158">
    <property type="component" value="Unassembled WGS sequence"/>
</dbReference>
<reference evidence="2 3" key="1">
    <citation type="journal article" date="2019" name="Nat. Microbiol.">
        <title>Wide diversity of methane and short-chain alkane metabolisms in uncultured archaea.</title>
        <authorList>
            <person name="Borrel G."/>
            <person name="Adam P.S."/>
            <person name="McKay L.J."/>
            <person name="Chen L.X."/>
            <person name="Sierra-Garcia I.N."/>
            <person name="Sieber C.M."/>
            <person name="Letourneur Q."/>
            <person name="Ghozlane A."/>
            <person name="Andersen G.L."/>
            <person name="Li W.J."/>
            <person name="Hallam S.J."/>
            <person name="Muyzer G."/>
            <person name="de Oliveira V.M."/>
            <person name="Inskeep W.P."/>
            <person name="Banfield J.F."/>
            <person name="Gribaldo S."/>
        </authorList>
    </citation>
    <scope>NUCLEOTIDE SEQUENCE [LARGE SCALE GENOMIC DNA]</scope>
    <source>
        <strain evidence="2">NM1a</strain>
    </source>
</reference>
<dbReference type="CDD" id="cd22235">
    <property type="entry name" value="RHH_CopG_archaea"/>
    <property type="match status" value="1"/>
</dbReference>
<dbReference type="GO" id="GO:0006355">
    <property type="term" value="P:regulation of DNA-templated transcription"/>
    <property type="evidence" value="ECO:0007669"/>
    <property type="project" value="InterPro"/>
</dbReference>
<dbReference type="Gene3D" id="1.10.1220.10">
    <property type="entry name" value="Met repressor-like"/>
    <property type="match status" value="1"/>
</dbReference>
<protein>
    <submittedName>
        <fullName evidence="2">CopG family transcriptional regulator</fullName>
    </submittedName>
</protein>
<dbReference type="AlphaFoldDB" id="A0A520KSA7"/>
<proteinExistence type="predicted"/>
<evidence type="ECO:0000259" key="1">
    <source>
        <dbReference type="Pfam" id="PF01402"/>
    </source>
</evidence>
<dbReference type="Pfam" id="PF01402">
    <property type="entry name" value="RHH_1"/>
    <property type="match status" value="1"/>
</dbReference>
<name>A0A520KSA7_METT2</name>
<organism evidence="2 3">
    <name type="scientific">Methanoliparum thermophilum</name>
    <dbReference type="NCBI Taxonomy" id="2491083"/>
    <lineage>
        <taxon>Archaea</taxon>
        <taxon>Methanobacteriati</taxon>
        <taxon>Methanobacteriota</taxon>
        <taxon>Candidatus Methanoliparia</taxon>
        <taxon>Candidatus Methanoliparales</taxon>
        <taxon>Candidatus Methanoliparaceae</taxon>
        <taxon>Candidatus Methanoliparum</taxon>
    </lineage>
</organism>
<feature type="domain" description="Ribbon-helix-helix protein CopG" evidence="1">
    <location>
        <begin position="10"/>
        <end position="48"/>
    </location>
</feature>
<sequence length="181" mass="21680">MPEVRMNPNRITIAVDDQTIDILKYMIQETNASQSELIRRAIRFYHEYSNLLKDKEKIENQIEMMSSNEHIILDVDHWILFLKFIEDHPNKEEFWNKHEKIALSHAEQLSYKIKTAKDLLKRLESCGFFKLVENSNKEFTLVLFSELSKKFIKTFIEIFLSYIGLKIEIKEDIEKLRVKIK</sequence>
<dbReference type="InterPro" id="IPR002145">
    <property type="entry name" value="CopG"/>
</dbReference>
<comment type="caution">
    <text evidence="2">The sequence shown here is derived from an EMBL/GenBank/DDBJ whole genome shotgun (WGS) entry which is preliminary data.</text>
</comment>
<gene>
    <name evidence="2" type="ORF">EF806_04725</name>
</gene>
<dbReference type="EMBL" id="RXIF01000006">
    <property type="protein sequence ID" value="RZN64637.1"/>
    <property type="molecule type" value="Genomic_DNA"/>
</dbReference>
<evidence type="ECO:0000313" key="2">
    <source>
        <dbReference type="EMBL" id="RZN64637.1"/>
    </source>
</evidence>
<accession>A0A520KSA7</accession>
<dbReference type="InterPro" id="IPR013321">
    <property type="entry name" value="Arc_rbn_hlx_hlx"/>
</dbReference>
<evidence type="ECO:0000313" key="3">
    <source>
        <dbReference type="Proteomes" id="UP000317158"/>
    </source>
</evidence>